<dbReference type="PANTHER" id="PTHR43133:SF8">
    <property type="entry name" value="RNA POLYMERASE SIGMA FACTOR HI_1459-RELATED"/>
    <property type="match status" value="1"/>
</dbReference>
<evidence type="ECO:0000256" key="3">
    <source>
        <dbReference type="ARBA" id="ARBA00023082"/>
    </source>
</evidence>
<dbReference type="EMBL" id="BJON01000009">
    <property type="protein sequence ID" value="GED68619.1"/>
    <property type="molecule type" value="Genomic_DNA"/>
</dbReference>
<dbReference type="PANTHER" id="PTHR43133">
    <property type="entry name" value="RNA POLYMERASE ECF-TYPE SIGMA FACTO"/>
    <property type="match status" value="1"/>
</dbReference>
<evidence type="ECO:0000256" key="5">
    <source>
        <dbReference type="ARBA" id="ARBA00023163"/>
    </source>
</evidence>
<evidence type="ECO:0000313" key="9">
    <source>
        <dbReference type="EMBL" id="GED68619.1"/>
    </source>
</evidence>
<comment type="caution">
    <text evidence="9">The sequence shown here is derived from an EMBL/GenBank/DDBJ whole genome shotgun (WGS) entry which is preliminary data.</text>
</comment>
<organism evidence="9 10">
    <name type="scientific">Brevibacillus reuszeri</name>
    <dbReference type="NCBI Taxonomy" id="54915"/>
    <lineage>
        <taxon>Bacteria</taxon>
        <taxon>Bacillati</taxon>
        <taxon>Bacillota</taxon>
        <taxon>Bacilli</taxon>
        <taxon>Bacillales</taxon>
        <taxon>Paenibacillaceae</taxon>
        <taxon>Brevibacillus</taxon>
    </lineage>
</organism>
<keyword evidence="5 6" id="KW-0804">Transcription</keyword>
<proteinExistence type="inferred from homology"/>
<dbReference type="NCBIfam" id="TIGR02937">
    <property type="entry name" value="sigma70-ECF"/>
    <property type="match status" value="1"/>
</dbReference>
<feature type="domain" description="RNA polymerase sigma factor 70 region 4 type 2" evidence="8">
    <location>
        <begin position="130"/>
        <end position="182"/>
    </location>
</feature>
<evidence type="ECO:0000256" key="6">
    <source>
        <dbReference type="RuleBase" id="RU000716"/>
    </source>
</evidence>
<keyword evidence="3 6" id="KW-0731">Sigma factor</keyword>
<comment type="similarity">
    <text evidence="1 6">Belongs to the sigma-70 factor family. ECF subfamily.</text>
</comment>
<keyword evidence="4 6" id="KW-0238">DNA-binding</keyword>
<gene>
    <name evidence="9" type="primary">ylaC_2</name>
    <name evidence="9" type="ORF">BRE01_23210</name>
</gene>
<dbReference type="Proteomes" id="UP000319578">
    <property type="component" value="Unassembled WGS sequence"/>
</dbReference>
<dbReference type="Pfam" id="PF08281">
    <property type="entry name" value="Sigma70_r4_2"/>
    <property type="match status" value="1"/>
</dbReference>
<dbReference type="InterPro" id="IPR039425">
    <property type="entry name" value="RNA_pol_sigma-70-like"/>
</dbReference>
<feature type="domain" description="RNA polymerase sigma-70 region 2" evidence="7">
    <location>
        <begin position="34"/>
        <end position="99"/>
    </location>
</feature>
<dbReference type="InterPro" id="IPR000838">
    <property type="entry name" value="RNA_pol_sigma70_ECF_CS"/>
</dbReference>
<sequence>MEDAVIKKKDYPSNLCMNKIGVKNVQNKQEIERLFVQYKDDIYNYLVYYTGNMDVEDIVQDVFIKVITHFDRFENKSNRKTWLISIARHAAIDHYRKQKLKKLFSGKLLTSFLSTEKTPTEALEASEDARELYEAISKLKQSYREVLILRGIQRLSGAETAEILGWSLTKVNVTMHRALKQLEIELNPVAKGGIQHETFS</sequence>
<dbReference type="Gene3D" id="1.10.10.10">
    <property type="entry name" value="Winged helix-like DNA-binding domain superfamily/Winged helix DNA-binding domain"/>
    <property type="match status" value="1"/>
</dbReference>
<dbReference type="PROSITE" id="PS01063">
    <property type="entry name" value="SIGMA70_ECF"/>
    <property type="match status" value="1"/>
</dbReference>
<dbReference type="Gene3D" id="1.10.1740.10">
    <property type="match status" value="1"/>
</dbReference>
<evidence type="ECO:0000259" key="8">
    <source>
        <dbReference type="Pfam" id="PF08281"/>
    </source>
</evidence>
<keyword evidence="10" id="KW-1185">Reference proteome</keyword>
<protein>
    <recommendedName>
        <fullName evidence="6">RNA polymerase sigma factor</fullName>
    </recommendedName>
</protein>
<dbReference type="InterPro" id="IPR036388">
    <property type="entry name" value="WH-like_DNA-bd_sf"/>
</dbReference>
<dbReference type="InterPro" id="IPR013324">
    <property type="entry name" value="RNA_pol_sigma_r3/r4-like"/>
</dbReference>
<evidence type="ECO:0000313" key="10">
    <source>
        <dbReference type="Proteomes" id="UP000319578"/>
    </source>
</evidence>
<dbReference type="SUPFAM" id="SSF88946">
    <property type="entry name" value="Sigma2 domain of RNA polymerase sigma factors"/>
    <property type="match status" value="1"/>
</dbReference>
<reference evidence="9 10" key="1">
    <citation type="submission" date="2019-06" db="EMBL/GenBank/DDBJ databases">
        <title>Whole genome shotgun sequence of Brevibacillus reuszeri NBRC 15719.</title>
        <authorList>
            <person name="Hosoyama A."/>
            <person name="Uohara A."/>
            <person name="Ohji S."/>
            <person name="Ichikawa N."/>
        </authorList>
    </citation>
    <scope>NUCLEOTIDE SEQUENCE [LARGE SCALE GENOMIC DNA]</scope>
    <source>
        <strain evidence="9 10">NBRC 15719</strain>
    </source>
</reference>
<accession>A0ABQ0TME7</accession>
<dbReference type="InterPro" id="IPR013249">
    <property type="entry name" value="RNA_pol_sigma70_r4_t2"/>
</dbReference>
<dbReference type="CDD" id="cd06171">
    <property type="entry name" value="Sigma70_r4"/>
    <property type="match status" value="1"/>
</dbReference>
<name>A0ABQ0TME7_9BACL</name>
<evidence type="ECO:0000256" key="4">
    <source>
        <dbReference type="ARBA" id="ARBA00023125"/>
    </source>
</evidence>
<evidence type="ECO:0000256" key="1">
    <source>
        <dbReference type="ARBA" id="ARBA00010641"/>
    </source>
</evidence>
<dbReference type="Pfam" id="PF04542">
    <property type="entry name" value="Sigma70_r2"/>
    <property type="match status" value="1"/>
</dbReference>
<dbReference type="InterPro" id="IPR013325">
    <property type="entry name" value="RNA_pol_sigma_r2"/>
</dbReference>
<dbReference type="SUPFAM" id="SSF88659">
    <property type="entry name" value="Sigma3 and sigma4 domains of RNA polymerase sigma factors"/>
    <property type="match status" value="1"/>
</dbReference>
<keyword evidence="2 6" id="KW-0805">Transcription regulation</keyword>
<dbReference type="InterPro" id="IPR014284">
    <property type="entry name" value="RNA_pol_sigma-70_dom"/>
</dbReference>
<evidence type="ECO:0000256" key="2">
    <source>
        <dbReference type="ARBA" id="ARBA00023015"/>
    </source>
</evidence>
<dbReference type="InterPro" id="IPR007627">
    <property type="entry name" value="RNA_pol_sigma70_r2"/>
</dbReference>
<evidence type="ECO:0000259" key="7">
    <source>
        <dbReference type="Pfam" id="PF04542"/>
    </source>
</evidence>